<dbReference type="SUPFAM" id="SSF52058">
    <property type="entry name" value="L domain-like"/>
    <property type="match status" value="1"/>
</dbReference>
<evidence type="ECO:0000313" key="4">
    <source>
        <dbReference type="EMBL" id="PNH04990.1"/>
    </source>
</evidence>
<evidence type="ECO:0000313" key="5">
    <source>
        <dbReference type="Proteomes" id="UP000236333"/>
    </source>
</evidence>
<dbReference type="Proteomes" id="UP000236333">
    <property type="component" value="Unassembled WGS sequence"/>
</dbReference>
<dbReference type="Pfam" id="PF00560">
    <property type="entry name" value="LRR_1"/>
    <property type="match status" value="1"/>
</dbReference>
<protein>
    <submittedName>
        <fullName evidence="4">Leucine-rich repeat receptor-like protein kinase PXL1</fullName>
    </submittedName>
</protein>
<dbReference type="GO" id="GO:0016301">
    <property type="term" value="F:kinase activity"/>
    <property type="evidence" value="ECO:0007669"/>
    <property type="project" value="UniProtKB-KW"/>
</dbReference>
<dbReference type="Gene3D" id="3.80.10.10">
    <property type="entry name" value="Ribonuclease Inhibitor"/>
    <property type="match status" value="1"/>
</dbReference>
<dbReference type="EMBL" id="PGGS01000344">
    <property type="protein sequence ID" value="PNH04990.1"/>
    <property type="molecule type" value="Genomic_DNA"/>
</dbReference>
<feature type="chain" id="PRO_5014377858" evidence="3">
    <location>
        <begin position="23"/>
        <end position="326"/>
    </location>
</feature>
<keyword evidence="4" id="KW-0675">Receptor</keyword>
<dbReference type="GO" id="GO:0005930">
    <property type="term" value="C:axoneme"/>
    <property type="evidence" value="ECO:0007669"/>
    <property type="project" value="UniProtKB-SubCell"/>
</dbReference>
<keyword evidence="4" id="KW-0418">Kinase</keyword>
<keyword evidence="2 3" id="KW-0732">Signal</keyword>
<evidence type="ECO:0000256" key="3">
    <source>
        <dbReference type="SAM" id="SignalP"/>
    </source>
</evidence>
<dbReference type="AlphaFoldDB" id="A0A2J7ZXI9"/>
<name>A0A2J7ZXI9_9CHLO</name>
<accession>A0A2J7ZXI9</accession>
<comment type="subcellular location">
    <subcellularLocation>
        <location evidence="1">Cytoplasm</location>
        <location evidence="1">Cytoskeleton</location>
        <location evidence="1">Cilium axoneme</location>
    </subcellularLocation>
</comment>
<dbReference type="OrthoDB" id="512511at2759"/>
<organism evidence="4 5">
    <name type="scientific">Tetrabaena socialis</name>
    <dbReference type="NCBI Taxonomy" id="47790"/>
    <lineage>
        <taxon>Eukaryota</taxon>
        <taxon>Viridiplantae</taxon>
        <taxon>Chlorophyta</taxon>
        <taxon>core chlorophytes</taxon>
        <taxon>Chlorophyceae</taxon>
        <taxon>CS clade</taxon>
        <taxon>Chlamydomonadales</taxon>
        <taxon>Tetrabaenaceae</taxon>
        <taxon>Tetrabaena</taxon>
    </lineage>
</organism>
<dbReference type="InterPro" id="IPR001611">
    <property type="entry name" value="Leu-rich_rpt"/>
</dbReference>
<dbReference type="InterPro" id="IPR032675">
    <property type="entry name" value="LRR_dom_sf"/>
</dbReference>
<comment type="caution">
    <text evidence="4">The sequence shown here is derived from an EMBL/GenBank/DDBJ whole genome shotgun (WGS) entry which is preliminary data.</text>
</comment>
<sequence length="326" mass="34435">MTAARLILVLVAAALLISPSVARPAAGTASREPQVAVRGVLLAGNAAGAETQGSPDLATLRRIKASISNWEEAATANNVTGKSLPLPQRWDDDQPCAGTWTGVHCDKQGRVSELILVCVEPSKLLQPALPVPQQPCFTGLLTNDYAALPALSKLDTYTSNLYGTLPAQWADAGVFSGLTFLRLSFNNASGAVPPEWGRPGAFPALKSLLLNNNNLSGELPPEWGNNGSFPSLELLFLGDNKFKGPLPASWGAAGAFPRLELLSVISNNLSGSLPPEWAAPGAFPDLQDLVLMANRFNGSLPSEWGRQGAWQNLTGPRQSILRITAS</sequence>
<proteinExistence type="predicted"/>
<keyword evidence="4" id="KW-0808">Transferase</keyword>
<evidence type="ECO:0000256" key="2">
    <source>
        <dbReference type="ARBA" id="ARBA00022729"/>
    </source>
</evidence>
<reference evidence="4 5" key="1">
    <citation type="journal article" date="2017" name="Mol. Biol. Evol.">
        <title>The 4-celled Tetrabaena socialis nuclear genome reveals the essential components for genetic control of cell number at the origin of multicellularity in the volvocine lineage.</title>
        <authorList>
            <person name="Featherston J."/>
            <person name="Arakaki Y."/>
            <person name="Hanschen E.R."/>
            <person name="Ferris P.J."/>
            <person name="Michod R.E."/>
            <person name="Olson B.J.S.C."/>
            <person name="Nozaki H."/>
            <person name="Durand P.M."/>
        </authorList>
    </citation>
    <scope>NUCLEOTIDE SEQUENCE [LARGE SCALE GENOMIC DNA]</scope>
    <source>
        <strain evidence="4 5">NIES-571</strain>
    </source>
</reference>
<gene>
    <name evidence="4" type="ORF">TSOC_008792</name>
</gene>
<evidence type="ECO:0000256" key="1">
    <source>
        <dbReference type="ARBA" id="ARBA00004430"/>
    </source>
</evidence>
<dbReference type="PANTHER" id="PTHR47988">
    <property type="entry name" value="SOMATIC EMBRYOGENESIS RECEPTOR KINASE 1"/>
    <property type="match status" value="1"/>
</dbReference>
<feature type="signal peptide" evidence="3">
    <location>
        <begin position="1"/>
        <end position="22"/>
    </location>
</feature>
<keyword evidence="5" id="KW-1185">Reference proteome</keyword>